<dbReference type="GeneTree" id="ENSGT00940000154931"/>
<dbReference type="AlphaFoldDB" id="A0A8I5NMU2"/>
<evidence type="ECO:0000256" key="1">
    <source>
        <dbReference type="RuleBase" id="RU000411"/>
    </source>
</evidence>
<feature type="region of interest" description="Disordered" evidence="2">
    <location>
        <begin position="456"/>
        <end position="478"/>
    </location>
</feature>
<dbReference type="PANTHER" id="PTHR11461">
    <property type="entry name" value="SERINE PROTEASE INHIBITOR, SERPIN"/>
    <property type="match status" value="1"/>
</dbReference>
<evidence type="ECO:0000256" key="2">
    <source>
        <dbReference type="SAM" id="MobiDB-lite"/>
    </source>
</evidence>
<evidence type="ECO:0000313" key="4">
    <source>
        <dbReference type="Ensembl" id="ENSPANP00000054831.1"/>
    </source>
</evidence>
<dbReference type="InterPro" id="IPR036186">
    <property type="entry name" value="Serpin_sf"/>
</dbReference>
<dbReference type="GO" id="GO:0005615">
    <property type="term" value="C:extracellular space"/>
    <property type="evidence" value="ECO:0007669"/>
    <property type="project" value="InterPro"/>
</dbReference>
<feature type="region of interest" description="Disordered" evidence="2">
    <location>
        <begin position="26"/>
        <end position="159"/>
    </location>
</feature>
<name>A0A8I5NMU2_PAPAN</name>
<dbReference type="InterPro" id="IPR000215">
    <property type="entry name" value="Serpin_fam"/>
</dbReference>
<dbReference type="SMART" id="SM00093">
    <property type="entry name" value="SERPIN"/>
    <property type="match status" value="1"/>
</dbReference>
<comment type="similarity">
    <text evidence="1">Belongs to the serpin family.</text>
</comment>
<dbReference type="InterPro" id="IPR042185">
    <property type="entry name" value="Serpin_sf_2"/>
</dbReference>
<dbReference type="InterPro" id="IPR023796">
    <property type="entry name" value="Serpin_dom"/>
</dbReference>
<sequence length="478" mass="53014">KSPGFQALSLFPQTPCFLARRPWAPQAPTHFSGLRTSLGSEPDPEAALELPVAEAGRAPWGPGRPQAGGSIRGPRPGPGGLGGPWPAPSPSPDLGHHARRPRGSRQAPPEGRKRGRRPTLRYKSGARGGPSGSPRRAQQQGRVLRLRDRRPGSERGTETAAALDQVALSLNTEEDIHRGFQSLLAEVNKPGTQYLLRTANRLFGEKTCQFLSTFKESCLQFYHAELKELSFIKAAEESREHINTWVSKKTEGKIEELLPGSSIDAETRLVLVNAVYFKGKWDEQFDETYTREMPFKIKQEEQRPVQMMYQEATFKLAHVGEVRAQLLELPYAGEELSLLVLLPDDGVELSTVVIQRPKIHKHSPMPSTDAAEEERVWRAMPGVGPHHTYLQATDCKGMAQILSTPQMSGFREAFDRVLAKTFFTKELWRCSCPWRAWAGVQWRHRGSLQPLPGSSGFPASASGMRGEASWASGWDPPP</sequence>
<evidence type="ECO:0000313" key="5">
    <source>
        <dbReference type="Proteomes" id="UP000028761"/>
    </source>
</evidence>
<dbReference type="Pfam" id="PF00079">
    <property type="entry name" value="Serpin"/>
    <property type="match status" value="1"/>
</dbReference>
<reference evidence="4" key="2">
    <citation type="submission" date="2025-08" db="UniProtKB">
        <authorList>
            <consortium name="Ensembl"/>
        </authorList>
    </citation>
    <scope>IDENTIFICATION</scope>
</reference>
<accession>A0A8I5NMU2</accession>
<proteinExistence type="inferred from homology"/>
<dbReference type="Gene3D" id="2.30.39.10">
    <property type="entry name" value="Alpha-1-antitrypsin, domain 1"/>
    <property type="match status" value="1"/>
</dbReference>
<dbReference type="PANTHER" id="PTHR11461:SF350">
    <property type="entry name" value="SERPIN B9"/>
    <property type="match status" value="1"/>
</dbReference>
<evidence type="ECO:0000259" key="3">
    <source>
        <dbReference type="SMART" id="SM00093"/>
    </source>
</evidence>
<dbReference type="SUPFAM" id="SSF56574">
    <property type="entry name" value="Serpins"/>
    <property type="match status" value="1"/>
</dbReference>
<reference evidence="4 5" key="1">
    <citation type="submission" date="2012-03" db="EMBL/GenBank/DDBJ databases">
        <title>Whole Genome Assembly of Papio anubis.</title>
        <authorList>
            <person name="Liu Y.L."/>
            <person name="Abraham K.A."/>
            <person name="Akbar H.A."/>
            <person name="Ali S.A."/>
            <person name="Anosike U.A."/>
            <person name="Aqrawi P.A."/>
            <person name="Arias F.A."/>
            <person name="Attaway T.A."/>
            <person name="Awwad R.A."/>
            <person name="Babu C.B."/>
            <person name="Bandaranaike D.B."/>
            <person name="Battles P.B."/>
            <person name="Bell A.B."/>
            <person name="Beltran B.B."/>
            <person name="Berhane-Mersha D.B."/>
            <person name="Bess C.B."/>
            <person name="Bickham C.B."/>
            <person name="Bolden T.B."/>
            <person name="Carter K.C."/>
            <person name="Chau D.C."/>
            <person name="Chavez A.C."/>
            <person name="Clerc-Blankenburg K.C."/>
            <person name="Coyle M.C."/>
            <person name="Dao M.D."/>
            <person name="Davila M.L.D."/>
            <person name="Davy-Carroll L.D."/>
            <person name="Denson S.D."/>
            <person name="Dinh H.D."/>
            <person name="Fernandez S.F."/>
            <person name="Fernando P.F."/>
            <person name="Forbes L.F."/>
            <person name="Francis C.F."/>
            <person name="Francisco L.F."/>
            <person name="Fu Q.F."/>
            <person name="Garcia-Iii R.G."/>
            <person name="Garrett T.G."/>
            <person name="Gross S.G."/>
            <person name="Gubbala S.G."/>
            <person name="Hirani K.H."/>
            <person name="Hogues M.H."/>
            <person name="Hollins B.H."/>
            <person name="Jackson L.J."/>
            <person name="Javaid M.J."/>
            <person name="Jhangiani S.J."/>
            <person name="Johnson A.J."/>
            <person name="Johnson B.J."/>
            <person name="Jones J.J."/>
            <person name="Joshi V.J."/>
            <person name="Kalu J.K."/>
            <person name="Khan N.K."/>
            <person name="Korchina V.K."/>
            <person name="Kovar C.K."/>
            <person name="Lago L.L."/>
            <person name="Lara F.L."/>
            <person name="Le T.-K.L."/>
            <person name="Lee S.L."/>
            <person name="Legall-Iii F.L."/>
            <person name="Lemon S.L."/>
            <person name="Liu J.L."/>
            <person name="Liu Y.-S.L."/>
            <person name="Liyanage D.L."/>
            <person name="Lopez J.L."/>
            <person name="Lorensuhewa L.L."/>
            <person name="Mata R.M."/>
            <person name="Mathew T.M."/>
            <person name="Mercado C.M."/>
            <person name="Mercado I.M."/>
            <person name="Morales K.M."/>
            <person name="Morgan M.M."/>
            <person name="Munidasa M.M."/>
            <person name="Ngo D.N."/>
            <person name="Nguyen L.N."/>
            <person name="Nguyen T.N."/>
            <person name="Nguyen N.N."/>
            <person name="Obregon M.O."/>
            <person name="Okwuonu G.O."/>
            <person name="Ongeri F.O."/>
            <person name="Onwere C.O."/>
            <person name="Osifeso I.O."/>
            <person name="Parra A.P."/>
            <person name="Patil S.P."/>
            <person name="Perez A.P."/>
            <person name="Perez Y.P."/>
            <person name="Pham C.P."/>
            <person name="Pu L.-L.P."/>
            <person name="Puazo M.P."/>
            <person name="Quiroz J.Q."/>
            <person name="Rouhana J.R."/>
            <person name="Ruiz M.R."/>
            <person name="Ruiz S.-J.R."/>
            <person name="Saada N.S."/>
            <person name="Santibanez J.S."/>
            <person name="Scheel M.S."/>
            <person name="Schneider B.S."/>
            <person name="Simmons D.S."/>
            <person name="Sisson I.S."/>
            <person name="Tang L.-Y.T."/>
            <person name="Thornton R.T."/>
            <person name="Tisius J.T."/>
            <person name="Toledanes G.T."/>
            <person name="Trejos Z.T."/>
            <person name="Usmani K.U."/>
            <person name="Varghese R.V."/>
            <person name="Vattathil S.V."/>
            <person name="Vee V.V."/>
            <person name="Walker D.W."/>
            <person name="Weissenberger G.W."/>
            <person name="White C.W."/>
            <person name="Williams A.W."/>
            <person name="Woodworth J.W."/>
            <person name="Wright R.W."/>
            <person name="Zhu Y.Z."/>
            <person name="Han Y.H."/>
            <person name="Newsham I.N."/>
            <person name="Nazareth L.N."/>
            <person name="Worley K.W."/>
            <person name="Muzny D.M."/>
            <person name="Rogers J.R."/>
            <person name="Gibbs R.G."/>
        </authorList>
    </citation>
    <scope>NUCLEOTIDE SEQUENCE [LARGE SCALE GENOMIC DNA]</scope>
</reference>
<reference evidence="4" key="3">
    <citation type="submission" date="2025-09" db="UniProtKB">
        <authorList>
            <consortium name="Ensembl"/>
        </authorList>
    </citation>
    <scope>IDENTIFICATION</scope>
</reference>
<organism evidence="4 5">
    <name type="scientific">Papio anubis</name>
    <name type="common">Olive baboon</name>
    <dbReference type="NCBI Taxonomy" id="9555"/>
    <lineage>
        <taxon>Eukaryota</taxon>
        <taxon>Metazoa</taxon>
        <taxon>Chordata</taxon>
        <taxon>Craniata</taxon>
        <taxon>Vertebrata</taxon>
        <taxon>Euteleostomi</taxon>
        <taxon>Mammalia</taxon>
        <taxon>Eutheria</taxon>
        <taxon>Euarchontoglires</taxon>
        <taxon>Primates</taxon>
        <taxon>Haplorrhini</taxon>
        <taxon>Catarrhini</taxon>
        <taxon>Cercopithecidae</taxon>
        <taxon>Cercopithecinae</taxon>
        <taxon>Papio</taxon>
    </lineage>
</organism>
<dbReference type="Ensembl" id="ENSPANT00000068369.1">
    <property type="protein sequence ID" value="ENSPANP00000054831.1"/>
    <property type="gene ID" value="ENSPANG00000015755.3"/>
</dbReference>
<dbReference type="GO" id="GO:0004867">
    <property type="term" value="F:serine-type endopeptidase inhibitor activity"/>
    <property type="evidence" value="ECO:0007669"/>
    <property type="project" value="InterPro"/>
</dbReference>
<dbReference type="Proteomes" id="UP000028761">
    <property type="component" value="Chromosome 6"/>
</dbReference>
<feature type="domain" description="Serpin" evidence="3">
    <location>
        <begin position="144"/>
        <end position="420"/>
    </location>
</feature>
<feature type="compositionally biased region" description="Basic and acidic residues" evidence="2">
    <location>
        <begin position="145"/>
        <end position="157"/>
    </location>
</feature>
<feature type="compositionally biased region" description="Low complexity" evidence="2">
    <location>
        <begin position="45"/>
        <end position="55"/>
    </location>
</feature>
<dbReference type="Gene3D" id="3.30.497.10">
    <property type="entry name" value="Antithrombin, subunit I, domain 2"/>
    <property type="match status" value="1"/>
</dbReference>
<keyword evidence="5" id="KW-1185">Reference proteome</keyword>
<protein>
    <recommendedName>
        <fullName evidence="3">Serpin domain-containing protein</fullName>
    </recommendedName>
</protein>
<dbReference type="InterPro" id="IPR042178">
    <property type="entry name" value="Serpin_sf_1"/>
</dbReference>
<dbReference type="GO" id="GO:0005737">
    <property type="term" value="C:cytoplasm"/>
    <property type="evidence" value="ECO:0007669"/>
    <property type="project" value="TreeGrafter"/>
</dbReference>